<evidence type="ECO:0000313" key="3">
    <source>
        <dbReference type="Proteomes" id="UP000637267"/>
    </source>
</evidence>
<dbReference type="Proteomes" id="UP000637267">
    <property type="component" value="Unassembled WGS sequence"/>
</dbReference>
<organism evidence="2 3">
    <name type="scientific">Silvimonas iriomotensis</name>
    <dbReference type="NCBI Taxonomy" id="449662"/>
    <lineage>
        <taxon>Bacteria</taxon>
        <taxon>Pseudomonadati</taxon>
        <taxon>Pseudomonadota</taxon>
        <taxon>Betaproteobacteria</taxon>
        <taxon>Neisseriales</taxon>
        <taxon>Chitinibacteraceae</taxon>
        <taxon>Silvimonas</taxon>
    </lineage>
</organism>
<dbReference type="EMBL" id="BMLX01000001">
    <property type="protein sequence ID" value="GGP19228.1"/>
    <property type="molecule type" value="Genomic_DNA"/>
</dbReference>
<protein>
    <submittedName>
        <fullName evidence="2">Uncharacterized protein</fullName>
    </submittedName>
</protein>
<evidence type="ECO:0000313" key="2">
    <source>
        <dbReference type="EMBL" id="GGP19228.1"/>
    </source>
</evidence>
<keyword evidence="1" id="KW-1133">Transmembrane helix</keyword>
<accession>A0ABQ2P6B2</accession>
<comment type="caution">
    <text evidence="2">The sequence shown here is derived from an EMBL/GenBank/DDBJ whole genome shotgun (WGS) entry which is preliminary data.</text>
</comment>
<proteinExistence type="predicted"/>
<name>A0ABQ2P6B2_9NEIS</name>
<keyword evidence="3" id="KW-1185">Reference proteome</keyword>
<feature type="transmembrane region" description="Helical" evidence="1">
    <location>
        <begin position="29"/>
        <end position="47"/>
    </location>
</feature>
<keyword evidence="1" id="KW-0812">Transmembrane</keyword>
<sequence length="50" mass="5711">MVEPMTDAHEMESQQGPMWLRVLLKMAEWVAFAFLGLAVSWLVHALLTKP</sequence>
<gene>
    <name evidence="2" type="ORF">GCM10010970_09570</name>
</gene>
<evidence type="ECO:0000256" key="1">
    <source>
        <dbReference type="SAM" id="Phobius"/>
    </source>
</evidence>
<reference evidence="3" key="1">
    <citation type="journal article" date="2019" name="Int. J. Syst. Evol. Microbiol.">
        <title>The Global Catalogue of Microorganisms (GCM) 10K type strain sequencing project: providing services to taxonomists for standard genome sequencing and annotation.</title>
        <authorList>
            <consortium name="The Broad Institute Genomics Platform"/>
            <consortium name="The Broad Institute Genome Sequencing Center for Infectious Disease"/>
            <person name="Wu L."/>
            <person name="Ma J."/>
        </authorList>
    </citation>
    <scope>NUCLEOTIDE SEQUENCE [LARGE SCALE GENOMIC DNA]</scope>
    <source>
        <strain evidence="3">CGMCC 1.8859</strain>
    </source>
</reference>
<keyword evidence="1" id="KW-0472">Membrane</keyword>